<evidence type="ECO:0000313" key="2">
    <source>
        <dbReference type="EMBL" id="KAF7151159.1"/>
    </source>
</evidence>
<dbReference type="AlphaFoldDB" id="A0A834HC26"/>
<sequence>MAPVAANGPYDKAVIGLKDELVPSPAPSSGGNDPGDGGAPARNRLLTRRHSSDKFAAGGDVILGGFATALGSVPMLTLPLGRVPESPFL</sequence>
<keyword evidence="3" id="KW-1185">Reference proteome</keyword>
<dbReference type="EMBL" id="WJXA01000002">
    <property type="protein sequence ID" value="KAF7151159.1"/>
    <property type="molecule type" value="Genomic_DNA"/>
</dbReference>
<proteinExistence type="predicted"/>
<gene>
    <name evidence="2" type="ORF">RHSIM_Rhsim02G0116800</name>
</gene>
<dbReference type="Proteomes" id="UP000626092">
    <property type="component" value="Unassembled WGS sequence"/>
</dbReference>
<organism evidence="2 3">
    <name type="scientific">Rhododendron simsii</name>
    <name type="common">Sims's rhododendron</name>
    <dbReference type="NCBI Taxonomy" id="118357"/>
    <lineage>
        <taxon>Eukaryota</taxon>
        <taxon>Viridiplantae</taxon>
        <taxon>Streptophyta</taxon>
        <taxon>Embryophyta</taxon>
        <taxon>Tracheophyta</taxon>
        <taxon>Spermatophyta</taxon>
        <taxon>Magnoliopsida</taxon>
        <taxon>eudicotyledons</taxon>
        <taxon>Gunneridae</taxon>
        <taxon>Pentapetalae</taxon>
        <taxon>asterids</taxon>
        <taxon>Ericales</taxon>
        <taxon>Ericaceae</taxon>
        <taxon>Ericoideae</taxon>
        <taxon>Rhodoreae</taxon>
        <taxon>Rhododendron</taxon>
    </lineage>
</organism>
<dbReference type="OrthoDB" id="686454at2759"/>
<protein>
    <submittedName>
        <fullName evidence="2">Uncharacterized protein</fullName>
    </submittedName>
</protein>
<evidence type="ECO:0000256" key="1">
    <source>
        <dbReference type="SAM" id="MobiDB-lite"/>
    </source>
</evidence>
<comment type="caution">
    <text evidence="2">The sequence shown here is derived from an EMBL/GenBank/DDBJ whole genome shotgun (WGS) entry which is preliminary data.</text>
</comment>
<evidence type="ECO:0000313" key="3">
    <source>
        <dbReference type="Proteomes" id="UP000626092"/>
    </source>
</evidence>
<accession>A0A834HC26</accession>
<reference evidence="2" key="1">
    <citation type="submission" date="2019-11" db="EMBL/GenBank/DDBJ databases">
        <authorList>
            <person name="Liu Y."/>
            <person name="Hou J."/>
            <person name="Li T.-Q."/>
            <person name="Guan C.-H."/>
            <person name="Wu X."/>
            <person name="Wu H.-Z."/>
            <person name="Ling F."/>
            <person name="Zhang R."/>
            <person name="Shi X.-G."/>
            <person name="Ren J.-P."/>
            <person name="Chen E.-F."/>
            <person name="Sun J.-M."/>
        </authorList>
    </citation>
    <scope>NUCLEOTIDE SEQUENCE</scope>
    <source>
        <strain evidence="2">Adult_tree_wgs_1</strain>
        <tissue evidence="2">Leaves</tissue>
    </source>
</reference>
<feature type="region of interest" description="Disordered" evidence="1">
    <location>
        <begin position="18"/>
        <end position="49"/>
    </location>
</feature>
<name>A0A834HC26_RHOSS</name>